<keyword evidence="4" id="KW-1133">Transmembrane helix</keyword>
<dbReference type="Gene3D" id="3.50.30.30">
    <property type="match status" value="1"/>
</dbReference>
<dbReference type="Proteomes" id="UP000507245">
    <property type="component" value="Unassembled WGS sequence"/>
</dbReference>
<comment type="similarity">
    <text evidence="2">Belongs to the peptidase S8 family.</text>
</comment>
<dbReference type="InterPro" id="IPR000209">
    <property type="entry name" value="Peptidase_S8/S53_dom"/>
</dbReference>
<comment type="subcellular location">
    <subcellularLocation>
        <location evidence="1">Secreted</location>
    </subcellularLocation>
</comment>
<dbReference type="GO" id="GO:0006508">
    <property type="term" value="P:proteolysis"/>
    <property type="evidence" value="ECO:0007669"/>
    <property type="project" value="InterPro"/>
</dbReference>
<keyword evidence="4" id="KW-0812">Transmembrane</keyword>
<proteinExistence type="inferred from homology"/>
<keyword evidence="7" id="KW-1185">Reference proteome</keyword>
<evidence type="ECO:0000313" key="6">
    <source>
        <dbReference type="EMBL" id="CAB4312783.1"/>
    </source>
</evidence>
<dbReference type="SUPFAM" id="SSF52743">
    <property type="entry name" value="Subtilisin-like"/>
    <property type="match status" value="1"/>
</dbReference>
<organism evidence="6 7">
    <name type="scientific">Prunus armeniaca</name>
    <name type="common">Apricot</name>
    <name type="synonym">Armeniaca vulgaris</name>
    <dbReference type="NCBI Taxonomy" id="36596"/>
    <lineage>
        <taxon>Eukaryota</taxon>
        <taxon>Viridiplantae</taxon>
        <taxon>Streptophyta</taxon>
        <taxon>Embryophyta</taxon>
        <taxon>Tracheophyta</taxon>
        <taxon>Spermatophyta</taxon>
        <taxon>Magnoliopsida</taxon>
        <taxon>eudicotyledons</taxon>
        <taxon>Gunneridae</taxon>
        <taxon>Pentapetalae</taxon>
        <taxon>rosids</taxon>
        <taxon>fabids</taxon>
        <taxon>Rosales</taxon>
        <taxon>Rosaceae</taxon>
        <taxon>Amygdaloideae</taxon>
        <taxon>Amygdaleae</taxon>
        <taxon>Prunus</taxon>
    </lineage>
</organism>
<protein>
    <recommendedName>
        <fullName evidence="5">Peptidase S8/S53 domain-containing protein</fullName>
    </recommendedName>
</protein>
<keyword evidence="3" id="KW-0732">Signal</keyword>
<feature type="transmembrane region" description="Helical" evidence="4">
    <location>
        <begin position="6"/>
        <end position="24"/>
    </location>
</feature>
<dbReference type="PANTHER" id="PTHR10795">
    <property type="entry name" value="PROPROTEIN CONVERTASE SUBTILISIN/KEXIN"/>
    <property type="match status" value="1"/>
</dbReference>
<name>A0A6J5XK13_PRUAR</name>
<dbReference type="Pfam" id="PF00082">
    <property type="entry name" value="Peptidase_S8"/>
    <property type="match status" value="1"/>
</dbReference>
<evidence type="ECO:0000259" key="5">
    <source>
        <dbReference type="Pfam" id="PF00082"/>
    </source>
</evidence>
<dbReference type="OrthoDB" id="2014869at2759"/>
<dbReference type="AlphaFoldDB" id="A0A6J5XK13"/>
<dbReference type="Gene3D" id="3.40.50.200">
    <property type="entry name" value="Peptidase S8/S53 domain"/>
    <property type="match status" value="2"/>
</dbReference>
<evidence type="ECO:0000256" key="2">
    <source>
        <dbReference type="ARBA" id="ARBA00011073"/>
    </source>
</evidence>
<evidence type="ECO:0000256" key="4">
    <source>
        <dbReference type="SAM" id="Phobius"/>
    </source>
</evidence>
<evidence type="ECO:0000313" key="7">
    <source>
        <dbReference type="Proteomes" id="UP000507245"/>
    </source>
</evidence>
<dbReference type="GO" id="GO:0005576">
    <property type="term" value="C:extracellular region"/>
    <property type="evidence" value="ECO:0007669"/>
    <property type="project" value="UniProtKB-SubCell"/>
</dbReference>
<accession>A0A6J5XK13</accession>
<dbReference type="InterPro" id="IPR045051">
    <property type="entry name" value="SBT"/>
</dbReference>
<keyword evidence="4" id="KW-0472">Membrane</keyword>
<sequence>MAKYGAFLVYYAFSIFILTMSFLCKATDEDRKVRVISVSMGTVEAGIDDDPVAIGAFHAMKKGILTSQSAGNMGLKVASVGKCVNTFTLNGTSFPLIYEKDAGTKNCTGEDAGDCEEGCLDGDSVKGKIVLCDSLAGDRGAYKAGALGSVLMNEVGCNVSLVPLVASTALMREEYNVVRSYTNSTRDPQANIFKSEVTKDPDAHTVAYFSSRGPNIILPDITKPDISAPGGRNFGCVFTCCLSHNFHKTRGM</sequence>
<evidence type="ECO:0000256" key="3">
    <source>
        <dbReference type="ARBA" id="ARBA00022729"/>
    </source>
</evidence>
<gene>
    <name evidence="6" type="ORF">ORAREDHAP_LOCUS35423</name>
</gene>
<dbReference type="CDD" id="cd02120">
    <property type="entry name" value="PA_subtilisin_like"/>
    <property type="match status" value="1"/>
</dbReference>
<feature type="domain" description="Peptidase S8/S53" evidence="5">
    <location>
        <begin position="30"/>
        <end position="233"/>
    </location>
</feature>
<evidence type="ECO:0000256" key="1">
    <source>
        <dbReference type="ARBA" id="ARBA00004613"/>
    </source>
</evidence>
<dbReference type="EMBL" id="CAEKKB010000006">
    <property type="protein sequence ID" value="CAB4312783.1"/>
    <property type="molecule type" value="Genomic_DNA"/>
</dbReference>
<reference evidence="7" key="1">
    <citation type="journal article" date="2020" name="Genome Biol.">
        <title>Gamete binning: chromosome-level and haplotype-resolved genome assembly enabled by high-throughput single-cell sequencing of gamete genomes.</title>
        <authorList>
            <person name="Campoy J.A."/>
            <person name="Sun H."/>
            <person name="Goel M."/>
            <person name="Jiao W.-B."/>
            <person name="Folz-Donahue K."/>
            <person name="Wang N."/>
            <person name="Rubio M."/>
            <person name="Liu C."/>
            <person name="Kukat C."/>
            <person name="Ruiz D."/>
            <person name="Huettel B."/>
            <person name="Schneeberger K."/>
        </authorList>
    </citation>
    <scope>NUCLEOTIDE SEQUENCE [LARGE SCALE GENOMIC DNA]</scope>
    <source>
        <strain evidence="7">cv. Rojo Pasion</strain>
    </source>
</reference>
<dbReference type="InterPro" id="IPR036852">
    <property type="entry name" value="Peptidase_S8/S53_dom_sf"/>
</dbReference>
<dbReference type="GO" id="GO:0004252">
    <property type="term" value="F:serine-type endopeptidase activity"/>
    <property type="evidence" value="ECO:0007669"/>
    <property type="project" value="InterPro"/>
</dbReference>